<accession>A0AAW2JTZ0</accession>
<name>A0AAW2JTZ0_SESRA</name>
<feature type="region of interest" description="Disordered" evidence="1">
    <location>
        <begin position="1"/>
        <end position="25"/>
    </location>
</feature>
<sequence>MDLRDDSSRFGPLPTSLRNPSSSSSTFFSASQSPFFSPKSATCRLSTSSDNPCHSASVNMDSLNAYLGNVDSESLTSIRFASTEVNPGAEACTSNDRQELENVSSSTGVYSSALSSYGVHHSMIILDIRGYNRETGELWEKYGGELWLLYGGVEKEWRDAVNALSRVDDWKLEAHDGKWRDCILRAVSLLALRLGRRSVVDRLTKWREKAEKEEFPFPQNENFVGRKKELSELEFILFGDVCGDSERDFFELKARPRRKNLTIGWGRTNSLDEKRRDRQSESSKKKGKEPVVWKESEKEIEMQNAEFSKPHPLTPKSKSVGSMAGEGGR</sequence>
<proteinExistence type="predicted"/>
<evidence type="ECO:0000256" key="1">
    <source>
        <dbReference type="SAM" id="MobiDB-lite"/>
    </source>
</evidence>
<organism evidence="2">
    <name type="scientific">Sesamum radiatum</name>
    <name type="common">Black benniseed</name>
    <dbReference type="NCBI Taxonomy" id="300843"/>
    <lineage>
        <taxon>Eukaryota</taxon>
        <taxon>Viridiplantae</taxon>
        <taxon>Streptophyta</taxon>
        <taxon>Embryophyta</taxon>
        <taxon>Tracheophyta</taxon>
        <taxon>Spermatophyta</taxon>
        <taxon>Magnoliopsida</taxon>
        <taxon>eudicotyledons</taxon>
        <taxon>Gunneridae</taxon>
        <taxon>Pentapetalae</taxon>
        <taxon>asterids</taxon>
        <taxon>lamiids</taxon>
        <taxon>Lamiales</taxon>
        <taxon>Pedaliaceae</taxon>
        <taxon>Sesamum</taxon>
    </lineage>
</organism>
<feature type="compositionally biased region" description="Basic and acidic residues" evidence="1">
    <location>
        <begin position="272"/>
        <end position="301"/>
    </location>
</feature>
<dbReference type="EMBL" id="JACGWJ010000032">
    <property type="protein sequence ID" value="KAL0297618.1"/>
    <property type="molecule type" value="Genomic_DNA"/>
</dbReference>
<dbReference type="AlphaFoldDB" id="A0AAW2JTZ0"/>
<comment type="caution">
    <text evidence="2">The sequence shown here is derived from an EMBL/GenBank/DDBJ whole genome shotgun (WGS) entry which is preliminary data.</text>
</comment>
<evidence type="ECO:0000313" key="2">
    <source>
        <dbReference type="EMBL" id="KAL0297618.1"/>
    </source>
</evidence>
<gene>
    <name evidence="2" type="ORF">Sradi_6813900</name>
</gene>
<protein>
    <submittedName>
        <fullName evidence="2">Uncharacterized protein</fullName>
    </submittedName>
</protein>
<reference evidence="2" key="1">
    <citation type="submission" date="2020-06" db="EMBL/GenBank/DDBJ databases">
        <authorList>
            <person name="Li T."/>
            <person name="Hu X."/>
            <person name="Zhang T."/>
            <person name="Song X."/>
            <person name="Zhang H."/>
            <person name="Dai N."/>
            <person name="Sheng W."/>
            <person name="Hou X."/>
            <person name="Wei L."/>
        </authorList>
    </citation>
    <scope>NUCLEOTIDE SEQUENCE</scope>
    <source>
        <strain evidence="2">G02</strain>
        <tissue evidence="2">Leaf</tissue>
    </source>
</reference>
<feature type="region of interest" description="Disordered" evidence="1">
    <location>
        <begin position="272"/>
        <end position="329"/>
    </location>
</feature>
<reference evidence="2" key="2">
    <citation type="journal article" date="2024" name="Plant">
        <title>Genomic evolution and insights into agronomic trait innovations of Sesamum species.</title>
        <authorList>
            <person name="Miao H."/>
            <person name="Wang L."/>
            <person name="Qu L."/>
            <person name="Liu H."/>
            <person name="Sun Y."/>
            <person name="Le M."/>
            <person name="Wang Q."/>
            <person name="Wei S."/>
            <person name="Zheng Y."/>
            <person name="Lin W."/>
            <person name="Duan Y."/>
            <person name="Cao H."/>
            <person name="Xiong S."/>
            <person name="Wang X."/>
            <person name="Wei L."/>
            <person name="Li C."/>
            <person name="Ma Q."/>
            <person name="Ju M."/>
            <person name="Zhao R."/>
            <person name="Li G."/>
            <person name="Mu C."/>
            <person name="Tian Q."/>
            <person name="Mei H."/>
            <person name="Zhang T."/>
            <person name="Gao T."/>
            <person name="Zhang H."/>
        </authorList>
    </citation>
    <scope>NUCLEOTIDE SEQUENCE</scope>
    <source>
        <strain evidence="2">G02</strain>
    </source>
</reference>